<evidence type="ECO:0000256" key="13">
    <source>
        <dbReference type="PIRSR" id="PIRSR000098-2"/>
    </source>
</evidence>
<dbReference type="PROSITE" id="PS01042">
    <property type="entry name" value="HOMOSER_DHGENASE"/>
    <property type="match status" value="1"/>
</dbReference>
<evidence type="ECO:0000256" key="7">
    <source>
        <dbReference type="ARBA" id="ARBA00022697"/>
    </source>
</evidence>
<feature type="active site" description="Proton donor" evidence="12">
    <location>
        <position position="207"/>
    </location>
</feature>
<dbReference type="InterPro" id="IPR016204">
    <property type="entry name" value="HDH"/>
</dbReference>
<reference evidence="18 19" key="1">
    <citation type="submission" date="2018-08" db="EMBL/GenBank/DDBJ databases">
        <title>A genome reference for cultivated species of the human gut microbiota.</title>
        <authorList>
            <person name="Zou Y."/>
            <person name="Xue W."/>
            <person name="Luo G."/>
        </authorList>
    </citation>
    <scope>NUCLEOTIDE SEQUENCE [LARGE SCALE GENOMIC DNA]</scope>
    <source>
        <strain evidence="18 19">AF48-16</strain>
    </source>
</reference>
<evidence type="ECO:0000259" key="17">
    <source>
        <dbReference type="Pfam" id="PF03447"/>
    </source>
</evidence>
<evidence type="ECO:0000256" key="1">
    <source>
        <dbReference type="ARBA" id="ARBA00005056"/>
    </source>
</evidence>
<gene>
    <name evidence="18" type="ORF">DW084_03845</name>
</gene>
<dbReference type="EC" id="1.1.1.3" evidence="4 14"/>
<feature type="domain" description="Aspartate/homoserine dehydrogenase NAD-binding" evidence="17">
    <location>
        <begin position="11"/>
        <end position="131"/>
    </location>
</feature>
<dbReference type="PIRSF" id="PIRSF000098">
    <property type="entry name" value="Homoser_dehydrog"/>
    <property type="match status" value="1"/>
</dbReference>
<name>A0A415EVR0_ENTCA</name>
<evidence type="ECO:0000256" key="9">
    <source>
        <dbReference type="ARBA" id="ARBA00023053"/>
    </source>
</evidence>
<feature type="binding site" evidence="13">
    <location>
        <begin position="10"/>
        <end position="17"/>
    </location>
    <ligand>
        <name>NADP(+)</name>
        <dbReference type="ChEBI" id="CHEBI:58349"/>
    </ligand>
</feature>
<dbReference type="AlphaFoldDB" id="A0A415EVR0"/>
<evidence type="ECO:0000256" key="15">
    <source>
        <dbReference type="RuleBase" id="RU004171"/>
    </source>
</evidence>
<comment type="caution">
    <text evidence="18">The sequence shown here is derived from an EMBL/GenBank/DDBJ whole genome shotgun (WGS) entry which is preliminary data.</text>
</comment>
<comment type="pathway">
    <text evidence="2 14">Amino-acid biosynthesis; L-methionine biosynthesis via de novo pathway; L-homoserine from L-aspartate: step 3/3.</text>
</comment>
<evidence type="ECO:0000256" key="3">
    <source>
        <dbReference type="ARBA" id="ARBA00006753"/>
    </source>
</evidence>
<dbReference type="InterPro" id="IPR036291">
    <property type="entry name" value="NAD(P)-bd_dom_sf"/>
</dbReference>
<keyword evidence="10 14" id="KW-0486">Methionine biosynthesis</keyword>
<evidence type="ECO:0000256" key="8">
    <source>
        <dbReference type="ARBA" id="ARBA00023002"/>
    </source>
</evidence>
<accession>A0A415EVR0</accession>
<comment type="catalytic activity">
    <reaction evidence="11">
        <text>L-homoserine + NADP(+) = L-aspartate 4-semialdehyde + NADPH + H(+)</text>
        <dbReference type="Rhea" id="RHEA:15761"/>
        <dbReference type="ChEBI" id="CHEBI:15378"/>
        <dbReference type="ChEBI" id="CHEBI:57476"/>
        <dbReference type="ChEBI" id="CHEBI:57783"/>
        <dbReference type="ChEBI" id="CHEBI:58349"/>
        <dbReference type="ChEBI" id="CHEBI:537519"/>
        <dbReference type="EC" id="1.1.1.3"/>
    </reaction>
    <physiologicalReaction direction="right-to-left" evidence="11">
        <dbReference type="Rhea" id="RHEA:15763"/>
    </physiologicalReaction>
</comment>
<keyword evidence="6 14" id="KW-0028">Amino-acid biosynthesis</keyword>
<keyword evidence="8 14" id="KW-0560">Oxidoreductase</keyword>
<dbReference type="UniPathway" id="UPA00051">
    <property type="reaction ID" value="UER00465"/>
</dbReference>
<dbReference type="RefSeq" id="WP_121261624.1">
    <property type="nucleotide sequence ID" value="NZ_CABGTX010000001.1"/>
</dbReference>
<dbReference type="Gene3D" id="3.30.70.260">
    <property type="match status" value="1"/>
</dbReference>
<proteinExistence type="inferred from homology"/>
<dbReference type="PANTHER" id="PTHR43331:SF1">
    <property type="entry name" value="HOMOSERINE DEHYDROGENASE"/>
    <property type="match status" value="1"/>
</dbReference>
<keyword evidence="7 14" id="KW-0791">Threonine biosynthesis</keyword>
<comment type="pathway">
    <text evidence="1 14">Amino-acid biosynthesis; L-threonine biosynthesis; L-threonine from L-aspartate: step 3/5.</text>
</comment>
<evidence type="ECO:0000256" key="5">
    <source>
        <dbReference type="ARBA" id="ARBA00013376"/>
    </source>
</evidence>
<feature type="binding site" evidence="13">
    <location>
        <position position="192"/>
    </location>
    <ligand>
        <name>L-homoserine</name>
        <dbReference type="ChEBI" id="CHEBI:57476"/>
    </ligand>
</feature>
<evidence type="ECO:0000256" key="2">
    <source>
        <dbReference type="ARBA" id="ARBA00005062"/>
    </source>
</evidence>
<dbReference type="Pfam" id="PF03447">
    <property type="entry name" value="NAD_binding_3"/>
    <property type="match status" value="1"/>
</dbReference>
<dbReference type="InterPro" id="IPR019811">
    <property type="entry name" value="HDH_CS"/>
</dbReference>
<evidence type="ECO:0000256" key="10">
    <source>
        <dbReference type="ARBA" id="ARBA00023167"/>
    </source>
</evidence>
<dbReference type="GO" id="GO:0009088">
    <property type="term" value="P:threonine biosynthetic process"/>
    <property type="evidence" value="ECO:0007669"/>
    <property type="project" value="UniProtKB-UniPathway"/>
</dbReference>
<evidence type="ECO:0000313" key="18">
    <source>
        <dbReference type="EMBL" id="RHK07405.1"/>
    </source>
</evidence>
<dbReference type="SUPFAM" id="SSF55347">
    <property type="entry name" value="Glyceraldehyde-3-phosphate dehydrogenase-like, C-terminal domain"/>
    <property type="match status" value="1"/>
</dbReference>
<sequence length="416" mass="44443">MGKQLNIGLLGMGVVGSGVCQVLAEQKEAILARTGVSVQITKALASPYEDKSALAAKYGFALTNEANELFEDETIDVIVELIGKIDPAKAFISAALENKKHVVTANKDLIATHGPELLAIAEKAGVSLYYEASVGGGIPILRTLSTHYLPDTITGIFGIVNGTTNYMLTKMTEDGMTYEDALSQAQAKGFAESDPTNDVDGIDAAYKMVILTKFAFGKTIHVADVATKGIRGLAVADIKQAQAFGYEVKLIGAAQKTVDGSLTVSVGPVLVPKNHALATIQNEFNGIFIESEGIDQSMVYGPGAGSRPTATSVVADLTVLAKNKSFGIVEPFLTFEKETALASVEEVPSRHYVSFSSQEIKGNALPEWFAFEQTVFNEADQRIAGITNPMSEKELTEKLATYTDAQDIQIMKVMEE</sequence>
<keyword evidence="13 14" id="KW-0521">NADP</keyword>
<evidence type="ECO:0000256" key="6">
    <source>
        <dbReference type="ARBA" id="ARBA00022605"/>
    </source>
</evidence>
<protein>
    <recommendedName>
        <fullName evidence="5 14">Homoserine dehydrogenase</fullName>
        <ecNumber evidence="4 14">1.1.1.3</ecNumber>
    </recommendedName>
</protein>
<dbReference type="Pfam" id="PF00742">
    <property type="entry name" value="Homoserine_dh"/>
    <property type="match status" value="1"/>
</dbReference>
<dbReference type="GO" id="GO:0004412">
    <property type="term" value="F:homoserine dehydrogenase activity"/>
    <property type="evidence" value="ECO:0007669"/>
    <property type="project" value="UniProtKB-EC"/>
</dbReference>
<evidence type="ECO:0000313" key="19">
    <source>
        <dbReference type="Proteomes" id="UP000286288"/>
    </source>
</evidence>
<evidence type="ECO:0000256" key="11">
    <source>
        <dbReference type="ARBA" id="ARBA00048841"/>
    </source>
</evidence>
<dbReference type="EMBL" id="QRMZ01000004">
    <property type="protein sequence ID" value="RHK07405.1"/>
    <property type="molecule type" value="Genomic_DNA"/>
</dbReference>
<comment type="similarity">
    <text evidence="3 15">Belongs to the homoserine dehydrogenase family.</text>
</comment>
<dbReference type="FunFam" id="3.30.360.10:FF:000005">
    <property type="entry name" value="Homoserine dehydrogenase"/>
    <property type="match status" value="1"/>
</dbReference>
<dbReference type="PANTHER" id="PTHR43331">
    <property type="entry name" value="HOMOSERINE DEHYDROGENASE"/>
    <property type="match status" value="1"/>
</dbReference>
<evidence type="ECO:0000256" key="4">
    <source>
        <dbReference type="ARBA" id="ARBA00013213"/>
    </source>
</evidence>
<dbReference type="GO" id="GO:0009086">
    <property type="term" value="P:methionine biosynthetic process"/>
    <property type="evidence" value="ECO:0007669"/>
    <property type="project" value="UniProtKB-KW"/>
</dbReference>
<dbReference type="SUPFAM" id="SSF51735">
    <property type="entry name" value="NAD(P)-binding Rossmann-fold domains"/>
    <property type="match status" value="1"/>
</dbReference>
<feature type="domain" description="Homoserine dehydrogenase catalytic" evidence="16">
    <location>
        <begin position="139"/>
        <end position="317"/>
    </location>
</feature>
<dbReference type="NCBIfam" id="NF004976">
    <property type="entry name" value="PRK06349.1"/>
    <property type="match status" value="1"/>
</dbReference>
<feature type="binding site" evidence="13">
    <location>
        <position position="107"/>
    </location>
    <ligand>
        <name>NADPH</name>
        <dbReference type="ChEBI" id="CHEBI:57783"/>
    </ligand>
</feature>
<evidence type="ECO:0000259" key="16">
    <source>
        <dbReference type="Pfam" id="PF00742"/>
    </source>
</evidence>
<dbReference type="InterPro" id="IPR001342">
    <property type="entry name" value="HDH_cat"/>
</dbReference>
<dbReference type="Gene3D" id="3.40.50.720">
    <property type="entry name" value="NAD(P)-binding Rossmann-like Domain"/>
    <property type="match status" value="1"/>
</dbReference>
<dbReference type="InterPro" id="IPR005106">
    <property type="entry name" value="Asp/hSer_DH_NAD-bd"/>
</dbReference>
<dbReference type="Gene3D" id="3.30.360.10">
    <property type="entry name" value="Dihydrodipicolinate Reductase, domain 2"/>
    <property type="match status" value="1"/>
</dbReference>
<dbReference type="UniPathway" id="UPA00050">
    <property type="reaction ID" value="UER00063"/>
</dbReference>
<keyword evidence="9" id="KW-0915">Sodium</keyword>
<evidence type="ECO:0000256" key="14">
    <source>
        <dbReference type="RuleBase" id="RU000579"/>
    </source>
</evidence>
<evidence type="ECO:0000256" key="12">
    <source>
        <dbReference type="PIRSR" id="PIRSR000098-1"/>
    </source>
</evidence>
<dbReference type="GO" id="GO:0050661">
    <property type="term" value="F:NADP binding"/>
    <property type="evidence" value="ECO:0007669"/>
    <property type="project" value="InterPro"/>
</dbReference>
<dbReference type="Proteomes" id="UP000286288">
    <property type="component" value="Unassembled WGS sequence"/>
</dbReference>
<organism evidence="18 19">
    <name type="scientific">Enterococcus casseliflavus</name>
    <name type="common">Enterococcus flavescens</name>
    <dbReference type="NCBI Taxonomy" id="37734"/>
    <lineage>
        <taxon>Bacteria</taxon>
        <taxon>Bacillati</taxon>
        <taxon>Bacillota</taxon>
        <taxon>Bacilli</taxon>
        <taxon>Lactobacillales</taxon>
        <taxon>Enterococcaceae</taxon>
        <taxon>Enterococcus</taxon>
    </lineage>
</organism>